<dbReference type="InterPro" id="IPR035979">
    <property type="entry name" value="RBD_domain_sf"/>
</dbReference>
<dbReference type="Proteomes" id="UP000193944">
    <property type="component" value="Unassembled WGS sequence"/>
</dbReference>
<dbReference type="Gene3D" id="3.30.70.330">
    <property type="match status" value="1"/>
</dbReference>
<dbReference type="SMART" id="SM00360">
    <property type="entry name" value="RRM"/>
    <property type="match status" value="1"/>
</dbReference>
<name>A0A1Y1XGT7_9FUNG</name>
<dbReference type="InterPro" id="IPR000504">
    <property type="entry name" value="RRM_dom"/>
</dbReference>
<keyword evidence="4" id="KW-1185">Reference proteome</keyword>
<dbReference type="InterPro" id="IPR012677">
    <property type="entry name" value="Nucleotide-bd_a/b_plait_sf"/>
</dbReference>
<protein>
    <recommendedName>
        <fullName evidence="2">RRM domain-containing protein</fullName>
    </recommendedName>
</protein>
<dbReference type="CDD" id="cd00590">
    <property type="entry name" value="RRM_SF"/>
    <property type="match status" value="1"/>
</dbReference>
<gene>
    <name evidence="3" type="ORF">BCR32DRAFT_194663</name>
</gene>
<dbReference type="InterPro" id="IPR050441">
    <property type="entry name" value="RBM"/>
</dbReference>
<organism evidence="3 4">
    <name type="scientific">Anaeromyces robustus</name>
    <dbReference type="NCBI Taxonomy" id="1754192"/>
    <lineage>
        <taxon>Eukaryota</taxon>
        <taxon>Fungi</taxon>
        <taxon>Fungi incertae sedis</taxon>
        <taxon>Chytridiomycota</taxon>
        <taxon>Chytridiomycota incertae sedis</taxon>
        <taxon>Neocallimastigomycetes</taxon>
        <taxon>Neocallimastigales</taxon>
        <taxon>Neocallimastigaceae</taxon>
        <taxon>Anaeromyces</taxon>
    </lineage>
</organism>
<proteinExistence type="predicted"/>
<dbReference type="Pfam" id="PF00076">
    <property type="entry name" value="RRM_1"/>
    <property type="match status" value="1"/>
</dbReference>
<dbReference type="EMBL" id="MCFG01000049">
    <property type="protein sequence ID" value="ORX84616.1"/>
    <property type="molecule type" value="Genomic_DNA"/>
</dbReference>
<dbReference type="GO" id="GO:0003723">
    <property type="term" value="F:RNA binding"/>
    <property type="evidence" value="ECO:0007669"/>
    <property type="project" value="UniProtKB-UniRule"/>
</dbReference>
<dbReference type="AlphaFoldDB" id="A0A1Y1XGT7"/>
<keyword evidence="1" id="KW-0694">RNA-binding</keyword>
<feature type="non-terminal residue" evidence="3">
    <location>
        <position position="75"/>
    </location>
</feature>
<feature type="domain" description="RRM" evidence="2">
    <location>
        <begin position="1"/>
        <end position="75"/>
    </location>
</feature>
<evidence type="ECO:0000313" key="3">
    <source>
        <dbReference type="EMBL" id="ORX84616.1"/>
    </source>
</evidence>
<evidence type="ECO:0000313" key="4">
    <source>
        <dbReference type="Proteomes" id="UP000193944"/>
    </source>
</evidence>
<feature type="non-terminal residue" evidence="3">
    <location>
        <position position="1"/>
    </location>
</feature>
<comment type="caution">
    <text evidence="3">The sequence shown here is derived from an EMBL/GenBank/DDBJ whole genome shotgun (WGS) entry which is preliminary data.</text>
</comment>
<evidence type="ECO:0000259" key="2">
    <source>
        <dbReference type="PROSITE" id="PS50102"/>
    </source>
</evidence>
<reference evidence="3 4" key="2">
    <citation type="submission" date="2016-08" db="EMBL/GenBank/DDBJ databases">
        <title>Pervasive Adenine N6-methylation of Active Genes in Fungi.</title>
        <authorList>
            <consortium name="DOE Joint Genome Institute"/>
            <person name="Mondo S.J."/>
            <person name="Dannebaum R.O."/>
            <person name="Kuo R.C."/>
            <person name="Labutti K."/>
            <person name="Haridas S."/>
            <person name="Kuo A."/>
            <person name="Salamov A."/>
            <person name="Ahrendt S.R."/>
            <person name="Lipzen A."/>
            <person name="Sullivan W."/>
            <person name="Andreopoulos W.B."/>
            <person name="Clum A."/>
            <person name="Lindquist E."/>
            <person name="Daum C."/>
            <person name="Ramamoorthy G.K."/>
            <person name="Gryganskyi A."/>
            <person name="Culley D."/>
            <person name="Magnuson J.K."/>
            <person name="James T.Y."/>
            <person name="O'Malley M.A."/>
            <person name="Stajich J.E."/>
            <person name="Spatafora J.W."/>
            <person name="Visel A."/>
            <person name="Grigoriev I.V."/>
        </authorList>
    </citation>
    <scope>NUCLEOTIDE SEQUENCE [LARGE SCALE GENOMIC DNA]</scope>
    <source>
        <strain evidence="3 4">S4</strain>
    </source>
</reference>
<reference evidence="3 4" key="1">
    <citation type="submission" date="2016-08" db="EMBL/GenBank/DDBJ databases">
        <title>A Parts List for Fungal Cellulosomes Revealed by Comparative Genomics.</title>
        <authorList>
            <consortium name="DOE Joint Genome Institute"/>
            <person name="Haitjema C.H."/>
            <person name="Gilmore S.P."/>
            <person name="Henske J.K."/>
            <person name="Solomon K.V."/>
            <person name="De Groot R."/>
            <person name="Kuo A."/>
            <person name="Mondo S.J."/>
            <person name="Salamov A.A."/>
            <person name="Labutti K."/>
            <person name="Zhao Z."/>
            <person name="Chiniquy J."/>
            <person name="Barry K."/>
            <person name="Brewer H.M."/>
            <person name="Purvine S.O."/>
            <person name="Wright A.T."/>
            <person name="Boxma B."/>
            <person name="Van Alen T."/>
            <person name="Hackstein J.H."/>
            <person name="Baker S.E."/>
            <person name="Grigoriev I.V."/>
            <person name="O'Malley M.A."/>
        </authorList>
    </citation>
    <scope>NUCLEOTIDE SEQUENCE [LARGE SCALE GENOMIC DNA]</scope>
    <source>
        <strain evidence="3 4">S4</strain>
    </source>
</reference>
<evidence type="ECO:0000256" key="1">
    <source>
        <dbReference type="PROSITE-ProRule" id="PRU00176"/>
    </source>
</evidence>
<dbReference type="STRING" id="1754192.A0A1Y1XGT7"/>
<accession>A0A1Y1XGT7</accession>
<dbReference type="OrthoDB" id="6159137at2759"/>
<dbReference type="SUPFAM" id="SSF54928">
    <property type="entry name" value="RNA-binding domain, RBD"/>
    <property type="match status" value="1"/>
</dbReference>
<sequence>LYVGNLSTKTKEEDLRKIFSKYGNITDIQLLFDPHTNKYRGFGFVNFEDNASADEAEKQLQNYVLDGKEIKIEKA</sequence>
<dbReference type="PANTHER" id="PTHR48034">
    <property type="entry name" value="TRANSFORMER-2 SEX-DETERMINING PROTEIN-RELATED"/>
    <property type="match status" value="1"/>
</dbReference>
<dbReference type="PROSITE" id="PS50102">
    <property type="entry name" value="RRM"/>
    <property type="match status" value="1"/>
</dbReference>